<proteinExistence type="inferred from homology"/>
<evidence type="ECO:0000256" key="3">
    <source>
        <dbReference type="ARBA" id="ARBA00022448"/>
    </source>
</evidence>
<evidence type="ECO:0000256" key="11">
    <source>
        <dbReference type="ARBA" id="ARBA00022991"/>
    </source>
</evidence>
<evidence type="ECO:0000256" key="2">
    <source>
        <dbReference type="ARBA" id="ARBA00008182"/>
    </source>
</evidence>
<feature type="binding site" description="covalent" evidence="15">
    <location>
        <position position="82"/>
    </location>
    <ligand>
        <name>(2R,3E)-phycocyanobilin</name>
        <dbReference type="ChEBI" id="CHEBI:85275"/>
        <label>2</label>
    </ligand>
</feature>
<dbReference type="KEGG" id="cme:CymeCp039"/>
<reference evidence="18" key="1">
    <citation type="journal article" date="2003" name="DNA Res.">
        <title>Complete sequence and analysis of the plastid genome of the unicellular red alga Cyanidioschyzon merolae.</title>
        <authorList>
            <person name="Ohta N."/>
            <person name="Matsuzaki M."/>
            <person name="Misumi O."/>
            <person name="Miyagishima S."/>
            <person name="Nozaki H."/>
            <person name="Tanaka K."/>
            <person name="Shin-i T."/>
            <person name="Kohara Y."/>
            <person name="Kuroiwa T."/>
        </authorList>
    </citation>
    <scope>NUCLEOTIDE SEQUENCE [LARGE SCALE GENOMIC DNA]</scope>
    <source>
        <strain evidence="18">10D</strain>
    </source>
</reference>
<protein>
    <submittedName>
        <fullName evidence="18">Allophycocyanin B18 chain</fullName>
    </submittedName>
</protein>
<keyword evidence="12 17" id="KW-0793">Thylakoid</keyword>
<dbReference type="CDD" id="cd12126">
    <property type="entry name" value="APC_beta"/>
    <property type="match status" value="1"/>
</dbReference>
<dbReference type="Gramene" id="CMV048CT">
    <property type="protein sequence ID" value="CMV048CT"/>
    <property type="gene ID" value="CMV048C"/>
</dbReference>
<dbReference type="SUPFAM" id="SSF46458">
    <property type="entry name" value="Globin-like"/>
    <property type="match status" value="1"/>
</dbReference>
<accession>Q85G58</accession>
<dbReference type="InterPro" id="IPR006245">
    <property type="entry name" value="Allophycocyanin_b"/>
</dbReference>
<keyword evidence="13 17" id="KW-0472">Membrane</keyword>
<evidence type="ECO:0000256" key="1">
    <source>
        <dbReference type="ARBA" id="ARBA00004185"/>
    </source>
</evidence>
<comment type="subcellular location">
    <subcellularLocation>
        <location evidence="1 17">Plastid</location>
        <location evidence="1 17">Chloroplast thylakoid membrane</location>
        <topology evidence="1 17">Peripheral membrane protein</topology>
        <orientation evidence="1 17">Stromal side</orientation>
    </subcellularLocation>
</comment>
<feature type="binding site" evidence="15">
    <location>
        <position position="72"/>
    </location>
    <ligand>
        <name>(2R,3E)-phycocyanobilin</name>
        <dbReference type="ChEBI" id="CHEBI:85275"/>
        <label>2</label>
    </ligand>
</feature>
<evidence type="ECO:0000256" key="5">
    <source>
        <dbReference type="ARBA" id="ARBA00022528"/>
    </source>
</evidence>
<dbReference type="InterPro" id="IPR009050">
    <property type="entry name" value="Globin-like_sf"/>
</dbReference>
<dbReference type="PANTHER" id="PTHR34011">
    <property type="entry name" value="PHYCOBILISOME 32.1 KDA LINKER POLYPEPTIDE, PHYCOCYANIN-ASSOCIATED, ROD 2-RELATED"/>
    <property type="match status" value="1"/>
</dbReference>
<dbReference type="GO" id="GO:0030089">
    <property type="term" value="C:phycobilisome"/>
    <property type="evidence" value="ECO:0007669"/>
    <property type="project" value="UniProtKB-KW"/>
</dbReference>
<keyword evidence="14 17" id="KW-0089">Bile pigment</keyword>
<feature type="binding site" evidence="15">
    <location>
        <position position="77"/>
    </location>
    <ligand>
        <name>(2R,3E)-phycocyanobilin</name>
        <dbReference type="ChEBI" id="CHEBI:85275"/>
        <label>2</label>
    </ligand>
</feature>
<dbReference type="Gene3D" id="1.10.490.20">
    <property type="entry name" value="Phycocyanins"/>
    <property type="match status" value="1"/>
</dbReference>
<gene>
    <name evidence="18" type="primary">apcF</name>
</gene>
<keyword evidence="7" id="KW-0042">Antenna complex</keyword>
<evidence type="ECO:0000256" key="17">
    <source>
        <dbReference type="RuleBase" id="RU004438"/>
    </source>
</evidence>
<dbReference type="GO" id="GO:0009535">
    <property type="term" value="C:chloroplast thylakoid membrane"/>
    <property type="evidence" value="ECO:0007669"/>
    <property type="project" value="UniProtKB-SubCell"/>
</dbReference>
<dbReference type="PANTHER" id="PTHR34011:SF3">
    <property type="entry name" value="ALLOPHYCOCYANIN BETA CHAIN"/>
    <property type="match status" value="1"/>
</dbReference>
<dbReference type="RefSeq" id="NP_848971.1">
    <property type="nucleotide sequence ID" value="NC_004799.1"/>
</dbReference>
<dbReference type="EMBL" id="AB002583">
    <property type="protein sequence ID" value="BAC76133.1"/>
    <property type="molecule type" value="Genomic_DNA"/>
</dbReference>
<evidence type="ECO:0000313" key="18">
    <source>
        <dbReference type="EMBL" id="BAC76133.1"/>
    </source>
</evidence>
<evidence type="ECO:0000256" key="8">
    <source>
        <dbReference type="ARBA" id="ARBA00022640"/>
    </source>
</evidence>
<keyword evidence="9 17" id="KW-0605">Phycobilisome</keyword>
<dbReference type="GO" id="GO:0015979">
    <property type="term" value="P:photosynthesis"/>
    <property type="evidence" value="ECO:0007669"/>
    <property type="project" value="UniProtKB-KW"/>
</dbReference>
<dbReference type="GeneID" id="845166"/>
<evidence type="ECO:0000256" key="10">
    <source>
        <dbReference type="ARBA" id="ARBA00022982"/>
    </source>
</evidence>
<evidence type="ECO:0000256" key="16">
    <source>
        <dbReference type="PIRSR" id="PIRSR000081-2"/>
    </source>
</evidence>
<dbReference type="STRING" id="280699.Q85G58"/>
<keyword evidence="10 17" id="KW-0249">Electron transport</keyword>
<feature type="modified residue" description="N4-methylasparagine" evidence="16">
    <location>
        <position position="72"/>
    </location>
</feature>
<keyword evidence="11 17" id="KW-0157">Chromophore</keyword>
<keyword evidence="5 17" id="KW-0150">Chloroplast</keyword>
<evidence type="ECO:0000256" key="12">
    <source>
        <dbReference type="ARBA" id="ARBA00023078"/>
    </source>
</evidence>
<comment type="similarity">
    <text evidence="2 17">Belongs to the phycobiliprotein family.</text>
</comment>
<evidence type="ECO:0000256" key="6">
    <source>
        <dbReference type="ARBA" id="ARBA00022531"/>
    </source>
</evidence>
<dbReference type="OMA" id="NYDVTGR"/>
<name>Q85G58_CYAM1</name>
<keyword evidence="8 17" id="KW-0934">Plastid</keyword>
<evidence type="ECO:0000256" key="7">
    <source>
        <dbReference type="ARBA" id="ARBA00022549"/>
    </source>
</evidence>
<evidence type="ECO:0000313" key="19">
    <source>
        <dbReference type="Proteomes" id="UP000007014"/>
    </source>
</evidence>
<sequence length="159" mass="18061">MQDQISKIIRRYDFAGQYLDTKAINKVASYFQNAMERLQVVQVLQQDAVDIIKEASNALFTSQPELLRPSGNAYTTRRYAACLRDLEYYLRYAIYAILAGDMSILNERVLTGLADTYNSLGVPIGPTIIGINQLKEAAKKRINSPYIDEVFDHMIKNLC</sequence>
<evidence type="ECO:0000256" key="15">
    <source>
        <dbReference type="PIRSR" id="PIRSR000081-1"/>
    </source>
</evidence>
<evidence type="ECO:0000256" key="14">
    <source>
        <dbReference type="ARBA" id="ARBA00023307"/>
    </source>
</evidence>
<dbReference type="InterPro" id="IPR012128">
    <property type="entry name" value="Phycobilisome_asu/bsu"/>
</dbReference>
<keyword evidence="19" id="KW-1185">Reference proteome</keyword>
<dbReference type="AlphaFoldDB" id="Q85G58"/>
<evidence type="ECO:0000256" key="9">
    <source>
        <dbReference type="ARBA" id="ARBA00022738"/>
    </source>
</evidence>
<dbReference type="HOGENOM" id="CLU_104219_2_0_1"/>
<dbReference type="PIRSF" id="PIRSF000081">
    <property type="entry name" value="Phycocyanin"/>
    <property type="match status" value="1"/>
</dbReference>
<evidence type="ECO:0000256" key="4">
    <source>
        <dbReference type="ARBA" id="ARBA00022481"/>
    </source>
</evidence>
<organism evidence="18 19">
    <name type="scientific">Cyanidioschyzon merolae (strain NIES-3377 / 10D)</name>
    <name type="common">Unicellular red alga</name>
    <dbReference type="NCBI Taxonomy" id="280699"/>
    <lineage>
        <taxon>Eukaryota</taxon>
        <taxon>Rhodophyta</taxon>
        <taxon>Bangiophyceae</taxon>
        <taxon>Cyanidiales</taxon>
        <taxon>Cyanidiaceae</taxon>
        <taxon>Cyanidioschyzon</taxon>
    </lineage>
</organism>
<keyword evidence="4" id="KW-0488">Methylation</keyword>
<keyword evidence="6 17" id="KW-0602">Photosynthesis</keyword>
<evidence type="ECO:0000256" key="13">
    <source>
        <dbReference type="ARBA" id="ARBA00023136"/>
    </source>
</evidence>
<dbReference type="Pfam" id="PF00502">
    <property type="entry name" value="Phycobilisome"/>
    <property type="match status" value="1"/>
</dbReference>
<geneLocation type="chloroplast" evidence="18"/>
<dbReference type="InterPro" id="IPR038719">
    <property type="entry name" value="Phycobilisome_asu/bsu_sf"/>
</dbReference>
<keyword evidence="3 17" id="KW-0813">Transport</keyword>
<dbReference type="Proteomes" id="UP000007014">
    <property type="component" value="Chloroplast"/>
</dbReference>